<protein>
    <submittedName>
        <fullName evidence="1">Uncharacterized protein</fullName>
    </submittedName>
</protein>
<reference evidence="1" key="2">
    <citation type="journal article" date="2015" name="Data Brief">
        <title>Shoot transcriptome of the giant reed, Arundo donax.</title>
        <authorList>
            <person name="Barrero R.A."/>
            <person name="Guerrero F.D."/>
            <person name="Moolhuijzen P."/>
            <person name="Goolsby J.A."/>
            <person name="Tidwell J."/>
            <person name="Bellgard S.E."/>
            <person name="Bellgard M.I."/>
        </authorList>
    </citation>
    <scope>NUCLEOTIDE SEQUENCE</scope>
    <source>
        <tissue evidence="1">Shoot tissue taken approximately 20 cm above the soil surface</tissue>
    </source>
</reference>
<dbReference type="EMBL" id="GBRH01161242">
    <property type="protein sequence ID" value="JAE36654.1"/>
    <property type="molecule type" value="Transcribed_RNA"/>
</dbReference>
<organism evidence="1">
    <name type="scientific">Arundo donax</name>
    <name type="common">Giant reed</name>
    <name type="synonym">Donax arundinaceus</name>
    <dbReference type="NCBI Taxonomy" id="35708"/>
    <lineage>
        <taxon>Eukaryota</taxon>
        <taxon>Viridiplantae</taxon>
        <taxon>Streptophyta</taxon>
        <taxon>Embryophyta</taxon>
        <taxon>Tracheophyta</taxon>
        <taxon>Spermatophyta</taxon>
        <taxon>Magnoliopsida</taxon>
        <taxon>Liliopsida</taxon>
        <taxon>Poales</taxon>
        <taxon>Poaceae</taxon>
        <taxon>PACMAD clade</taxon>
        <taxon>Arundinoideae</taxon>
        <taxon>Arundineae</taxon>
        <taxon>Arundo</taxon>
    </lineage>
</organism>
<sequence>MCLWCISWTVSMLHCS</sequence>
<reference evidence="1" key="1">
    <citation type="submission" date="2014-09" db="EMBL/GenBank/DDBJ databases">
        <authorList>
            <person name="Magalhaes I.L.F."/>
            <person name="Oliveira U."/>
            <person name="Santos F.R."/>
            <person name="Vidigal T.H.D.A."/>
            <person name="Brescovit A.D."/>
            <person name="Santos A.J."/>
        </authorList>
    </citation>
    <scope>NUCLEOTIDE SEQUENCE</scope>
    <source>
        <tissue evidence="1">Shoot tissue taken approximately 20 cm above the soil surface</tissue>
    </source>
</reference>
<evidence type="ECO:0000313" key="1">
    <source>
        <dbReference type="EMBL" id="JAE36654.1"/>
    </source>
</evidence>
<accession>A0A0A9HLF7</accession>
<proteinExistence type="predicted"/>
<name>A0A0A9HLF7_ARUDO</name>
<dbReference type="AlphaFoldDB" id="A0A0A9HLF7"/>